<sequence length="282" mass="30627">MSSNTASADTPTCLTLIGPSNFQIWKLQITAKLQREKVLGVALGTDTCPITSLSIPGTTTTAPVPATSPSVPGPSTIPPSLSGSPMISGTATAEEVRKWMERNERAHGIIQDSITSPLPSIFQQLFNSAWSGGSAISKHITSLHTLEARLARMKFMVDTRLLAFVLLNSLPKTPEWNMFTSSVINTVEDSKLTFDAMETRITSEEACLNPSGSLDSALKVSNNSSARPPNSAAWCEHHQQSRHNSDDCYAYQHWAKELRKGGGGTRWEKKKEKANATEDTPE</sequence>
<feature type="region of interest" description="Disordered" evidence="1">
    <location>
        <begin position="260"/>
        <end position="282"/>
    </location>
</feature>
<name>A0A0D0CN06_9AGAM</name>
<feature type="non-terminal residue" evidence="2">
    <location>
        <position position="282"/>
    </location>
</feature>
<evidence type="ECO:0000313" key="3">
    <source>
        <dbReference type="Proteomes" id="UP000054538"/>
    </source>
</evidence>
<feature type="compositionally biased region" description="Basic and acidic residues" evidence="1">
    <location>
        <begin position="260"/>
        <end position="276"/>
    </location>
</feature>
<accession>A0A0D0CN06</accession>
<feature type="compositionally biased region" description="Low complexity" evidence="1">
    <location>
        <begin position="56"/>
        <end position="70"/>
    </location>
</feature>
<organism evidence="2 3">
    <name type="scientific">Paxillus rubicundulus Ve08.2h10</name>
    <dbReference type="NCBI Taxonomy" id="930991"/>
    <lineage>
        <taxon>Eukaryota</taxon>
        <taxon>Fungi</taxon>
        <taxon>Dikarya</taxon>
        <taxon>Basidiomycota</taxon>
        <taxon>Agaricomycotina</taxon>
        <taxon>Agaricomycetes</taxon>
        <taxon>Agaricomycetidae</taxon>
        <taxon>Boletales</taxon>
        <taxon>Paxilineae</taxon>
        <taxon>Paxillaceae</taxon>
        <taxon>Paxillus</taxon>
    </lineage>
</organism>
<feature type="compositionally biased region" description="Polar residues" evidence="1">
    <location>
        <begin position="78"/>
        <end position="87"/>
    </location>
</feature>
<dbReference type="EMBL" id="KN831353">
    <property type="protein sequence ID" value="KIK72006.1"/>
    <property type="molecule type" value="Genomic_DNA"/>
</dbReference>
<dbReference type="InParanoid" id="A0A0D0CN06"/>
<dbReference type="Pfam" id="PF14223">
    <property type="entry name" value="Retrotran_gag_2"/>
    <property type="match status" value="1"/>
</dbReference>
<reference evidence="3" key="2">
    <citation type="submission" date="2015-01" db="EMBL/GenBank/DDBJ databases">
        <title>Evolutionary Origins and Diversification of the Mycorrhizal Mutualists.</title>
        <authorList>
            <consortium name="DOE Joint Genome Institute"/>
            <consortium name="Mycorrhizal Genomics Consortium"/>
            <person name="Kohler A."/>
            <person name="Kuo A."/>
            <person name="Nagy L.G."/>
            <person name="Floudas D."/>
            <person name="Copeland A."/>
            <person name="Barry K.W."/>
            <person name="Cichocki N."/>
            <person name="Veneault-Fourrey C."/>
            <person name="LaButti K."/>
            <person name="Lindquist E.A."/>
            <person name="Lipzen A."/>
            <person name="Lundell T."/>
            <person name="Morin E."/>
            <person name="Murat C."/>
            <person name="Riley R."/>
            <person name="Ohm R."/>
            <person name="Sun H."/>
            <person name="Tunlid A."/>
            <person name="Henrissat B."/>
            <person name="Grigoriev I.V."/>
            <person name="Hibbett D.S."/>
            <person name="Martin F."/>
        </authorList>
    </citation>
    <scope>NUCLEOTIDE SEQUENCE [LARGE SCALE GENOMIC DNA]</scope>
    <source>
        <strain evidence="3">Ve08.2h10</strain>
    </source>
</reference>
<protein>
    <recommendedName>
        <fullName evidence="4">Retrotransposon Copia-like N-terminal domain-containing protein</fullName>
    </recommendedName>
</protein>
<evidence type="ECO:0000256" key="1">
    <source>
        <dbReference type="SAM" id="MobiDB-lite"/>
    </source>
</evidence>
<dbReference type="AlphaFoldDB" id="A0A0D0CN06"/>
<proteinExistence type="predicted"/>
<keyword evidence="3" id="KW-1185">Reference proteome</keyword>
<dbReference type="HOGENOM" id="CLU_104293_0_0_1"/>
<evidence type="ECO:0008006" key="4">
    <source>
        <dbReference type="Google" id="ProtNLM"/>
    </source>
</evidence>
<dbReference type="OrthoDB" id="2689235at2759"/>
<evidence type="ECO:0000313" key="2">
    <source>
        <dbReference type="EMBL" id="KIK72006.1"/>
    </source>
</evidence>
<gene>
    <name evidence="2" type="ORF">PAXRUDRAFT_22518</name>
</gene>
<reference evidence="2 3" key="1">
    <citation type="submission" date="2014-04" db="EMBL/GenBank/DDBJ databases">
        <authorList>
            <consortium name="DOE Joint Genome Institute"/>
            <person name="Kuo A."/>
            <person name="Kohler A."/>
            <person name="Jargeat P."/>
            <person name="Nagy L.G."/>
            <person name="Floudas D."/>
            <person name="Copeland A."/>
            <person name="Barry K.W."/>
            <person name="Cichocki N."/>
            <person name="Veneault-Fourrey C."/>
            <person name="LaButti K."/>
            <person name="Lindquist E.A."/>
            <person name="Lipzen A."/>
            <person name="Lundell T."/>
            <person name="Morin E."/>
            <person name="Murat C."/>
            <person name="Sun H."/>
            <person name="Tunlid A."/>
            <person name="Henrissat B."/>
            <person name="Grigoriev I.V."/>
            <person name="Hibbett D.S."/>
            <person name="Martin F."/>
            <person name="Nordberg H.P."/>
            <person name="Cantor M.N."/>
            <person name="Hua S.X."/>
        </authorList>
    </citation>
    <scope>NUCLEOTIDE SEQUENCE [LARGE SCALE GENOMIC DNA]</scope>
    <source>
        <strain evidence="2 3">Ve08.2h10</strain>
    </source>
</reference>
<feature type="region of interest" description="Disordered" evidence="1">
    <location>
        <begin position="54"/>
        <end position="87"/>
    </location>
</feature>
<dbReference type="Proteomes" id="UP000054538">
    <property type="component" value="Unassembled WGS sequence"/>
</dbReference>